<dbReference type="OrthoDB" id="9813151at2"/>
<keyword evidence="4 8" id="KW-0808">Transferase</keyword>
<dbReference type="PANTHER" id="PTHR45453:SF1">
    <property type="entry name" value="PHOSPHATE REGULON SENSOR PROTEIN PHOR"/>
    <property type="match status" value="1"/>
</dbReference>
<feature type="domain" description="Histidine kinase" evidence="7">
    <location>
        <begin position="1"/>
        <end position="182"/>
    </location>
</feature>
<evidence type="ECO:0000256" key="2">
    <source>
        <dbReference type="ARBA" id="ARBA00012438"/>
    </source>
</evidence>
<evidence type="ECO:0000256" key="5">
    <source>
        <dbReference type="ARBA" id="ARBA00022777"/>
    </source>
</evidence>
<dbReference type="InterPro" id="IPR050351">
    <property type="entry name" value="BphY/WalK/GraS-like"/>
</dbReference>
<sequence>MVVEETTRLGRLADQLLNLSRHDAGITQSVHESVQLNALLGDVAEQLQPFAHDRGVMLACESGATCEVNGDDIRLSQVFFNCLENAIKYTLPGGEVTIRLQTTAQAAVVEIQDNGIGISASDVPHIFERFYRVDPSRQTDSGGTGLGLSIAKAAVLAHDGTIDLHSQLESGTTVMIRILLSTSAPNTGSSQTNLLNV</sequence>
<keyword evidence="9" id="KW-1185">Reference proteome</keyword>
<dbReference type="GO" id="GO:0000155">
    <property type="term" value="F:phosphorelay sensor kinase activity"/>
    <property type="evidence" value="ECO:0007669"/>
    <property type="project" value="TreeGrafter"/>
</dbReference>
<keyword evidence="6" id="KW-0902">Two-component regulatory system</keyword>
<dbReference type="PRINTS" id="PR00344">
    <property type="entry name" value="BCTRLSENSOR"/>
</dbReference>
<evidence type="ECO:0000259" key="7">
    <source>
        <dbReference type="PROSITE" id="PS50109"/>
    </source>
</evidence>
<dbReference type="EC" id="2.7.13.3" evidence="2"/>
<gene>
    <name evidence="8" type="primary">phoR_4</name>
    <name evidence="8" type="ORF">CA54_58760</name>
</gene>
<dbReference type="SMART" id="SM00387">
    <property type="entry name" value="HATPase_c"/>
    <property type="match status" value="1"/>
</dbReference>
<dbReference type="SUPFAM" id="SSF55874">
    <property type="entry name" value="ATPase domain of HSP90 chaperone/DNA topoisomerase II/histidine kinase"/>
    <property type="match status" value="1"/>
</dbReference>
<evidence type="ECO:0000313" key="9">
    <source>
        <dbReference type="Proteomes" id="UP000320735"/>
    </source>
</evidence>
<dbReference type="Gene3D" id="3.30.565.10">
    <property type="entry name" value="Histidine kinase-like ATPase, C-terminal domain"/>
    <property type="match status" value="1"/>
</dbReference>
<dbReference type="EMBL" id="SJPP01000004">
    <property type="protein sequence ID" value="TWU05188.1"/>
    <property type="molecule type" value="Genomic_DNA"/>
</dbReference>
<evidence type="ECO:0000256" key="4">
    <source>
        <dbReference type="ARBA" id="ARBA00022679"/>
    </source>
</evidence>
<dbReference type="GO" id="GO:0005886">
    <property type="term" value="C:plasma membrane"/>
    <property type="evidence" value="ECO:0007669"/>
    <property type="project" value="TreeGrafter"/>
</dbReference>
<dbReference type="PROSITE" id="PS50109">
    <property type="entry name" value="HIS_KIN"/>
    <property type="match status" value="1"/>
</dbReference>
<evidence type="ECO:0000256" key="1">
    <source>
        <dbReference type="ARBA" id="ARBA00000085"/>
    </source>
</evidence>
<dbReference type="GO" id="GO:0004721">
    <property type="term" value="F:phosphoprotein phosphatase activity"/>
    <property type="evidence" value="ECO:0007669"/>
    <property type="project" value="TreeGrafter"/>
</dbReference>
<dbReference type="Proteomes" id="UP000320735">
    <property type="component" value="Unassembled WGS sequence"/>
</dbReference>
<comment type="caution">
    <text evidence="8">The sequence shown here is derived from an EMBL/GenBank/DDBJ whole genome shotgun (WGS) entry which is preliminary data.</text>
</comment>
<dbReference type="GO" id="GO:0016036">
    <property type="term" value="P:cellular response to phosphate starvation"/>
    <property type="evidence" value="ECO:0007669"/>
    <property type="project" value="TreeGrafter"/>
</dbReference>
<dbReference type="RefSeq" id="WP_146374286.1">
    <property type="nucleotide sequence ID" value="NZ_SJPP01000004.1"/>
</dbReference>
<evidence type="ECO:0000256" key="3">
    <source>
        <dbReference type="ARBA" id="ARBA00022553"/>
    </source>
</evidence>
<name>A0A5C6AZV7_9PLAN</name>
<keyword evidence="3" id="KW-0597">Phosphoprotein</keyword>
<keyword evidence="5" id="KW-0418">Kinase</keyword>
<dbReference type="FunFam" id="3.30.565.10:FF:000006">
    <property type="entry name" value="Sensor histidine kinase WalK"/>
    <property type="match status" value="1"/>
</dbReference>
<dbReference type="InterPro" id="IPR036890">
    <property type="entry name" value="HATPase_C_sf"/>
</dbReference>
<dbReference type="Pfam" id="PF02518">
    <property type="entry name" value="HATPase_c"/>
    <property type="match status" value="1"/>
</dbReference>
<organism evidence="8 9">
    <name type="scientific">Symmachiella macrocystis</name>
    <dbReference type="NCBI Taxonomy" id="2527985"/>
    <lineage>
        <taxon>Bacteria</taxon>
        <taxon>Pseudomonadati</taxon>
        <taxon>Planctomycetota</taxon>
        <taxon>Planctomycetia</taxon>
        <taxon>Planctomycetales</taxon>
        <taxon>Planctomycetaceae</taxon>
        <taxon>Symmachiella</taxon>
    </lineage>
</organism>
<dbReference type="CDD" id="cd00075">
    <property type="entry name" value="HATPase"/>
    <property type="match status" value="1"/>
</dbReference>
<dbReference type="InterPro" id="IPR003594">
    <property type="entry name" value="HATPase_dom"/>
</dbReference>
<evidence type="ECO:0000313" key="8">
    <source>
        <dbReference type="EMBL" id="TWU05188.1"/>
    </source>
</evidence>
<accession>A0A5C6AZV7</accession>
<dbReference type="AlphaFoldDB" id="A0A5C6AZV7"/>
<comment type="catalytic activity">
    <reaction evidence="1">
        <text>ATP + protein L-histidine = ADP + protein N-phospho-L-histidine.</text>
        <dbReference type="EC" id="2.7.13.3"/>
    </reaction>
</comment>
<protein>
    <recommendedName>
        <fullName evidence="2">histidine kinase</fullName>
        <ecNumber evidence="2">2.7.13.3</ecNumber>
    </recommendedName>
</protein>
<reference evidence="8 9" key="1">
    <citation type="submission" date="2019-02" db="EMBL/GenBank/DDBJ databases">
        <title>Deep-cultivation of Planctomycetes and their phenomic and genomic characterization uncovers novel biology.</title>
        <authorList>
            <person name="Wiegand S."/>
            <person name="Jogler M."/>
            <person name="Boedeker C."/>
            <person name="Pinto D."/>
            <person name="Vollmers J."/>
            <person name="Rivas-Marin E."/>
            <person name="Kohn T."/>
            <person name="Peeters S.H."/>
            <person name="Heuer A."/>
            <person name="Rast P."/>
            <person name="Oberbeckmann S."/>
            <person name="Bunk B."/>
            <person name="Jeske O."/>
            <person name="Meyerdierks A."/>
            <person name="Storesund J.E."/>
            <person name="Kallscheuer N."/>
            <person name="Luecker S."/>
            <person name="Lage O.M."/>
            <person name="Pohl T."/>
            <person name="Merkel B.J."/>
            <person name="Hornburger P."/>
            <person name="Mueller R.-W."/>
            <person name="Bruemmer F."/>
            <person name="Labrenz M."/>
            <person name="Spormann A.M."/>
            <person name="Op Den Camp H."/>
            <person name="Overmann J."/>
            <person name="Amann R."/>
            <person name="Jetten M.S.M."/>
            <person name="Mascher T."/>
            <person name="Medema M.H."/>
            <person name="Devos D.P."/>
            <person name="Kaster A.-K."/>
            <person name="Ovreas L."/>
            <person name="Rohde M."/>
            <person name="Galperin M.Y."/>
            <person name="Jogler C."/>
        </authorList>
    </citation>
    <scope>NUCLEOTIDE SEQUENCE [LARGE SCALE GENOMIC DNA]</scope>
    <source>
        <strain evidence="8 9">CA54</strain>
    </source>
</reference>
<dbReference type="PANTHER" id="PTHR45453">
    <property type="entry name" value="PHOSPHATE REGULON SENSOR PROTEIN PHOR"/>
    <property type="match status" value="1"/>
</dbReference>
<proteinExistence type="predicted"/>
<evidence type="ECO:0000256" key="6">
    <source>
        <dbReference type="ARBA" id="ARBA00023012"/>
    </source>
</evidence>
<dbReference type="InterPro" id="IPR004358">
    <property type="entry name" value="Sig_transdc_His_kin-like_C"/>
</dbReference>
<dbReference type="InterPro" id="IPR005467">
    <property type="entry name" value="His_kinase_dom"/>
</dbReference>